<gene>
    <name evidence="2" type="ORF">CGI_10026391</name>
</gene>
<feature type="compositionally biased region" description="Basic and acidic residues" evidence="1">
    <location>
        <begin position="46"/>
        <end position="58"/>
    </location>
</feature>
<accession>K1RI58</accession>
<feature type="compositionally biased region" description="Acidic residues" evidence="1">
    <location>
        <begin position="35"/>
        <end position="45"/>
    </location>
</feature>
<evidence type="ECO:0000256" key="1">
    <source>
        <dbReference type="SAM" id="MobiDB-lite"/>
    </source>
</evidence>
<evidence type="ECO:0000313" key="2">
    <source>
        <dbReference type="EMBL" id="EKC33896.1"/>
    </source>
</evidence>
<proteinExistence type="predicted"/>
<organism evidence="2">
    <name type="scientific">Magallana gigas</name>
    <name type="common">Pacific oyster</name>
    <name type="synonym">Crassostrea gigas</name>
    <dbReference type="NCBI Taxonomy" id="29159"/>
    <lineage>
        <taxon>Eukaryota</taxon>
        <taxon>Metazoa</taxon>
        <taxon>Spiralia</taxon>
        <taxon>Lophotrochozoa</taxon>
        <taxon>Mollusca</taxon>
        <taxon>Bivalvia</taxon>
        <taxon>Autobranchia</taxon>
        <taxon>Pteriomorphia</taxon>
        <taxon>Ostreida</taxon>
        <taxon>Ostreoidea</taxon>
        <taxon>Ostreidae</taxon>
        <taxon>Magallana</taxon>
    </lineage>
</organism>
<dbReference type="AlphaFoldDB" id="K1RI58"/>
<name>K1RI58_MAGGI</name>
<feature type="region of interest" description="Disordered" evidence="1">
    <location>
        <begin position="1"/>
        <end position="110"/>
    </location>
</feature>
<dbReference type="HOGENOM" id="CLU_1961724_0_0_1"/>
<dbReference type="InParanoid" id="K1RI58"/>
<dbReference type="EMBL" id="JH819021">
    <property type="protein sequence ID" value="EKC33896.1"/>
    <property type="molecule type" value="Genomic_DNA"/>
</dbReference>
<reference evidence="2" key="1">
    <citation type="journal article" date="2012" name="Nature">
        <title>The oyster genome reveals stress adaptation and complexity of shell formation.</title>
        <authorList>
            <person name="Zhang G."/>
            <person name="Fang X."/>
            <person name="Guo X."/>
            <person name="Li L."/>
            <person name="Luo R."/>
            <person name="Xu F."/>
            <person name="Yang P."/>
            <person name="Zhang L."/>
            <person name="Wang X."/>
            <person name="Qi H."/>
            <person name="Xiong Z."/>
            <person name="Que H."/>
            <person name="Xie Y."/>
            <person name="Holland P.W."/>
            <person name="Paps J."/>
            <person name="Zhu Y."/>
            <person name="Wu F."/>
            <person name="Chen Y."/>
            <person name="Wang J."/>
            <person name="Peng C."/>
            <person name="Meng J."/>
            <person name="Yang L."/>
            <person name="Liu J."/>
            <person name="Wen B."/>
            <person name="Zhang N."/>
            <person name="Huang Z."/>
            <person name="Zhu Q."/>
            <person name="Feng Y."/>
            <person name="Mount A."/>
            <person name="Hedgecock D."/>
            <person name="Xu Z."/>
            <person name="Liu Y."/>
            <person name="Domazet-Loso T."/>
            <person name="Du Y."/>
            <person name="Sun X."/>
            <person name="Zhang S."/>
            <person name="Liu B."/>
            <person name="Cheng P."/>
            <person name="Jiang X."/>
            <person name="Li J."/>
            <person name="Fan D."/>
            <person name="Wang W."/>
            <person name="Fu W."/>
            <person name="Wang T."/>
            <person name="Wang B."/>
            <person name="Zhang J."/>
            <person name="Peng Z."/>
            <person name="Li Y."/>
            <person name="Li N."/>
            <person name="Wang J."/>
            <person name="Chen M."/>
            <person name="He Y."/>
            <person name="Tan F."/>
            <person name="Song X."/>
            <person name="Zheng Q."/>
            <person name="Huang R."/>
            <person name="Yang H."/>
            <person name="Du X."/>
            <person name="Chen L."/>
            <person name="Yang M."/>
            <person name="Gaffney P.M."/>
            <person name="Wang S."/>
            <person name="Luo L."/>
            <person name="She Z."/>
            <person name="Ming Y."/>
            <person name="Huang W."/>
            <person name="Zhang S."/>
            <person name="Huang B."/>
            <person name="Zhang Y."/>
            <person name="Qu T."/>
            <person name="Ni P."/>
            <person name="Miao G."/>
            <person name="Wang J."/>
            <person name="Wang Q."/>
            <person name="Steinberg C.E."/>
            <person name="Wang H."/>
            <person name="Li N."/>
            <person name="Qian L."/>
            <person name="Zhang G."/>
            <person name="Li Y."/>
            <person name="Yang H."/>
            <person name="Liu X."/>
            <person name="Wang J."/>
            <person name="Yin Y."/>
            <person name="Wang J."/>
        </authorList>
    </citation>
    <scope>NUCLEOTIDE SEQUENCE [LARGE SCALE GENOMIC DNA]</scope>
    <source>
        <strain evidence="2">05x7-T-G4-1.051#20</strain>
    </source>
</reference>
<sequence>MTITAAKGKMANRRKKAKEETQDLLQQPSPKPVDDPLEPDDEGGERDEPLDQTAEHSEPYGSSEEEEMEDSIIKQKSMELTPEQEQELAEFNEENPCFYDKSRSDFKNSKKKDRLLQEKAETMNLIGV</sequence>
<protein>
    <submittedName>
        <fullName evidence="2">Uncharacterized protein</fullName>
    </submittedName>
</protein>
<feature type="compositionally biased region" description="Acidic residues" evidence="1">
    <location>
        <begin position="82"/>
        <end position="93"/>
    </location>
</feature>
<feature type="compositionally biased region" description="Basic and acidic residues" evidence="1">
    <location>
        <begin position="100"/>
        <end position="110"/>
    </location>
</feature>